<dbReference type="EMBL" id="CDSF01000097">
    <property type="protein sequence ID" value="CEP00058.1"/>
    <property type="molecule type" value="Genomic_DNA"/>
</dbReference>
<evidence type="ECO:0000256" key="2">
    <source>
        <dbReference type="SAM" id="MobiDB-lite"/>
    </source>
</evidence>
<keyword evidence="1" id="KW-0175">Coiled coil</keyword>
<dbReference type="AlphaFoldDB" id="A0A0G4IXI2"/>
<proteinExistence type="predicted"/>
<sequence length="247" mass="27549">MSTPASSSALLFLAGDPTAEPAALTAEEELRREVDELKKALKWTQEKLQAVTTSLNVCEQDRVAALSRVAELEKSRLRVPGSSGQKIGLAQQLEALAQALHSASAEVEANEMELQLERRRRESAKSIADELIHRLTTSDADNTAGGDNVDAHQHHHAAERKPNQVPTVPGRRTQKVSRSNAATVDKAIEHLKSRFQQMNVMIPFVREDDFTYRLGSERLYIQVQSGKLVVRMGGKFIDLLQWLETRY</sequence>
<keyword evidence="4" id="KW-0496">Mitochondrion</keyword>
<feature type="coiled-coil region" evidence="1">
    <location>
        <begin position="90"/>
        <end position="122"/>
    </location>
</feature>
<geneLocation type="mitochondrion" evidence="4"/>
<name>A0A0G4IXI2_PLABS</name>
<dbReference type="EMBL" id="OVEO01000013">
    <property type="protein sequence ID" value="SPR00177.1"/>
    <property type="molecule type" value="Genomic_DNA"/>
</dbReference>
<organism evidence="3 5">
    <name type="scientific">Plasmodiophora brassicae</name>
    <name type="common">Clubroot disease agent</name>
    <dbReference type="NCBI Taxonomy" id="37360"/>
    <lineage>
        <taxon>Eukaryota</taxon>
        <taxon>Sar</taxon>
        <taxon>Rhizaria</taxon>
        <taxon>Endomyxa</taxon>
        <taxon>Phytomyxea</taxon>
        <taxon>Plasmodiophorida</taxon>
        <taxon>Plasmodiophoridae</taxon>
        <taxon>Plasmodiophora</taxon>
    </lineage>
</organism>
<evidence type="ECO:0000313" key="4">
    <source>
        <dbReference type="EMBL" id="SPR00177.1"/>
    </source>
</evidence>
<accession>A0A0G4IXI2</accession>
<evidence type="ECO:0000313" key="5">
    <source>
        <dbReference type="Proteomes" id="UP000039324"/>
    </source>
</evidence>
<protein>
    <recommendedName>
        <fullName evidence="7">GAR domain-containing protein</fullName>
    </recommendedName>
</protein>
<evidence type="ECO:0000256" key="1">
    <source>
        <dbReference type="SAM" id="Coils"/>
    </source>
</evidence>
<dbReference type="OrthoDB" id="298720at2759"/>
<dbReference type="SUPFAM" id="SSF143575">
    <property type="entry name" value="GAS2 domain-like"/>
    <property type="match status" value="1"/>
</dbReference>
<evidence type="ECO:0000313" key="6">
    <source>
        <dbReference type="Proteomes" id="UP000290189"/>
    </source>
</evidence>
<reference evidence="4 6" key="2">
    <citation type="submission" date="2018-03" db="EMBL/GenBank/DDBJ databases">
        <authorList>
            <person name="Fogelqvist J."/>
        </authorList>
    </citation>
    <scope>NUCLEOTIDE SEQUENCE [LARGE SCALE GENOMIC DNA]</scope>
</reference>
<dbReference type="GO" id="GO:0008017">
    <property type="term" value="F:microtubule binding"/>
    <property type="evidence" value="ECO:0007669"/>
    <property type="project" value="InterPro"/>
</dbReference>
<evidence type="ECO:0000313" key="3">
    <source>
        <dbReference type="EMBL" id="CEP00058.1"/>
    </source>
</evidence>
<evidence type="ECO:0008006" key="7">
    <source>
        <dbReference type="Google" id="ProtNLM"/>
    </source>
</evidence>
<dbReference type="InterPro" id="IPR036534">
    <property type="entry name" value="GAR_dom_sf"/>
</dbReference>
<dbReference type="Proteomes" id="UP000290189">
    <property type="component" value="Unassembled WGS sequence"/>
</dbReference>
<keyword evidence="5" id="KW-1185">Reference proteome</keyword>
<dbReference type="Proteomes" id="UP000039324">
    <property type="component" value="Unassembled WGS sequence"/>
</dbReference>
<feature type="region of interest" description="Disordered" evidence="2">
    <location>
        <begin position="136"/>
        <end position="181"/>
    </location>
</feature>
<gene>
    <name evidence="3" type="ORF">PBRA_007792</name>
    <name evidence="4" type="ORF">PLBR_LOCUS7392</name>
</gene>
<reference evidence="3 5" key="1">
    <citation type="submission" date="2015-02" db="EMBL/GenBank/DDBJ databases">
        <authorList>
            <person name="Chooi Y.-H."/>
        </authorList>
    </citation>
    <scope>NUCLEOTIDE SEQUENCE [LARGE SCALE GENOMIC DNA]</scope>
    <source>
        <strain evidence="3">E3</strain>
    </source>
</reference>